<feature type="region of interest" description="Disordered" evidence="6">
    <location>
        <begin position="408"/>
        <end position="443"/>
    </location>
</feature>
<keyword evidence="2" id="KW-0813">Transport</keyword>
<reference evidence="9 10" key="1">
    <citation type="submission" date="2024-05" db="EMBL/GenBank/DDBJ databases">
        <authorList>
            <person name="Yi C."/>
        </authorList>
    </citation>
    <scope>NUCLEOTIDE SEQUENCE [LARGE SCALE GENOMIC DNA]</scope>
    <source>
        <strain evidence="9 10">XS13</strain>
    </source>
</reference>
<dbReference type="Gene3D" id="1.20.1250.20">
    <property type="entry name" value="MFS general substrate transporter like domains"/>
    <property type="match status" value="2"/>
</dbReference>
<feature type="transmembrane region" description="Helical" evidence="7">
    <location>
        <begin position="172"/>
        <end position="190"/>
    </location>
</feature>
<dbReference type="InterPro" id="IPR011701">
    <property type="entry name" value="MFS"/>
</dbReference>
<gene>
    <name evidence="9" type="ORF">ABDK96_02365</name>
</gene>
<dbReference type="InterPro" id="IPR050930">
    <property type="entry name" value="MFS_Vesicular_Transporter"/>
</dbReference>
<dbReference type="InterPro" id="IPR001958">
    <property type="entry name" value="Tet-R_TetA/multi-R_MdtG-like"/>
</dbReference>
<evidence type="ECO:0000256" key="5">
    <source>
        <dbReference type="ARBA" id="ARBA00023136"/>
    </source>
</evidence>
<dbReference type="EMBL" id="JBDXMX010000001">
    <property type="protein sequence ID" value="MEO9246521.1"/>
    <property type="molecule type" value="Genomic_DNA"/>
</dbReference>
<feature type="transmembrane region" description="Helical" evidence="7">
    <location>
        <begin position="20"/>
        <end position="39"/>
    </location>
</feature>
<dbReference type="CDD" id="cd17325">
    <property type="entry name" value="MFS_MdtG_SLC18_like"/>
    <property type="match status" value="1"/>
</dbReference>
<feature type="transmembrane region" description="Helical" evidence="7">
    <location>
        <begin position="238"/>
        <end position="255"/>
    </location>
</feature>
<evidence type="ECO:0000256" key="4">
    <source>
        <dbReference type="ARBA" id="ARBA00022989"/>
    </source>
</evidence>
<dbReference type="PANTHER" id="PTHR23506:SF23">
    <property type="entry name" value="GH10249P"/>
    <property type="match status" value="1"/>
</dbReference>
<evidence type="ECO:0000313" key="9">
    <source>
        <dbReference type="EMBL" id="MEO9246521.1"/>
    </source>
</evidence>
<keyword evidence="4 7" id="KW-1133">Transmembrane helix</keyword>
<dbReference type="SUPFAM" id="SSF103473">
    <property type="entry name" value="MFS general substrate transporter"/>
    <property type="match status" value="1"/>
</dbReference>
<feature type="transmembrane region" description="Helical" evidence="7">
    <location>
        <begin position="261"/>
        <end position="279"/>
    </location>
</feature>
<evidence type="ECO:0000256" key="2">
    <source>
        <dbReference type="ARBA" id="ARBA00022448"/>
    </source>
</evidence>
<feature type="compositionally biased region" description="Pro residues" evidence="6">
    <location>
        <begin position="419"/>
        <end position="428"/>
    </location>
</feature>
<evidence type="ECO:0000256" key="7">
    <source>
        <dbReference type="SAM" id="Phobius"/>
    </source>
</evidence>
<evidence type="ECO:0000313" key="10">
    <source>
        <dbReference type="Proteomes" id="UP001484097"/>
    </source>
</evidence>
<accession>A0ABV0IEE3</accession>
<dbReference type="InterPro" id="IPR020846">
    <property type="entry name" value="MFS_dom"/>
</dbReference>
<feature type="transmembrane region" description="Helical" evidence="7">
    <location>
        <begin position="291"/>
        <end position="308"/>
    </location>
</feature>
<keyword evidence="10" id="KW-1185">Reference proteome</keyword>
<dbReference type="PRINTS" id="PR01035">
    <property type="entry name" value="TCRTETA"/>
</dbReference>
<feature type="transmembrane region" description="Helical" evidence="7">
    <location>
        <begin position="82"/>
        <end position="102"/>
    </location>
</feature>
<feature type="transmembrane region" description="Helical" evidence="7">
    <location>
        <begin position="378"/>
        <end position="399"/>
    </location>
</feature>
<organism evidence="9 10">
    <name type="scientific">Citricoccus nitrophenolicus</name>
    <dbReference type="NCBI Taxonomy" id="863575"/>
    <lineage>
        <taxon>Bacteria</taxon>
        <taxon>Bacillati</taxon>
        <taxon>Actinomycetota</taxon>
        <taxon>Actinomycetes</taxon>
        <taxon>Micrococcales</taxon>
        <taxon>Micrococcaceae</taxon>
        <taxon>Citricoccus</taxon>
    </lineage>
</organism>
<feature type="transmembrane region" description="Helical" evidence="7">
    <location>
        <begin position="314"/>
        <end position="332"/>
    </location>
</feature>
<name>A0ABV0IEE3_9MICC</name>
<keyword evidence="5 7" id="KW-0472">Membrane</keyword>
<feature type="domain" description="Major facilitator superfamily (MFS) profile" evidence="8">
    <location>
        <begin position="17"/>
        <end position="404"/>
    </location>
</feature>
<feature type="transmembrane region" description="Helical" evidence="7">
    <location>
        <begin position="142"/>
        <end position="166"/>
    </location>
</feature>
<feature type="transmembrane region" description="Helical" evidence="7">
    <location>
        <begin position="108"/>
        <end position="130"/>
    </location>
</feature>
<evidence type="ECO:0000256" key="1">
    <source>
        <dbReference type="ARBA" id="ARBA00004651"/>
    </source>
</evidence>
<proteinExistence type="predicted"/>
<evidence type="ECO:0000256" key="6">
    <source>
        <dbReference type="SAM" id="MobiDB-lite"/>
    </source>
</evidence>
<feature type="transmembrane region" description="Helical" evidence="7">
    <location>
        <begin position="51"/>
        <end position="70"/>
    </location>
</feature>
<dbReference type="InterPro" id="IPR036259">
    <property type="entry name" value="MFS_trans_sf"/>
</dbReference>
<dbReference type="PROSITE" id="PS50850">
    <property type="entry name" value="MFS"/>
    <property type="match status" value="1"/>
</dbReference>
<sequence length="443" mass="45803">MVRSKTPRTGRVPIPREIKVLIAAAFIIAIGFGIIAPVLPQYAQSFNASATAVSAVVSAFGLTRLLFAPLSGRATNRFGETPMYMIGVLIVAASMFLVAFSQDYWQLLVFRGLGGIGSTLFTVSAMAFLARKSPPSIRGRVSGAYASAFLIGNIAGPVVGAALAVFGYRVPFLIYGTALVLAAGLVFVLLRDSRLADRGRPDDRPQMRVAEAWEHTAYRAALTSFFANGWATFGVRNSLTPLLAATAFAGTGFWLDGPQIAGAALSLFAVGNIAAVTFSSRLSDVHGRKPLIIIGLLVAAAGTAFIGWMDNAWLFLALCVLSGVGTGLLNAPQQAAVADLVGQDRKAGPVMSTAQMASDLGAISGPLIAGLVVDAAGFGWAFLLSGAVLAVGAVSWAFAAETNLPVAPGGPRTGALPVVSPPGEPAEQPPERPGRPAQRPDAG</sequence>
<comment type="caution">
    <text evidence="9">The sequence shown here is derived from an EMBL/GenBank/DDBJ whole genome shotgun (WGS) entry which is preliminary data.</text>
</comment>
<comment type="subcellular location">
    <subcellularLocation>
        <location evidence="1">Cell membrane</location>
        <topology evidence="1">Multi-pass membrane protein</topology>
    </subcellularLocation>
</comment>
<evidence type="ECO:0000259" key="8">
    <source>
        <dbReference type="PROSITE" id="PS50850"/>
    </source>
</evidence>
<protein>
    <submittedName>
        <fullName evidence="9">MFS transporter</fullName>
    </submittedName>
</protein>
<evidence type="ECO:0000256" key="3">
    <source>
        <dbReference type="ARBA" id="ARBA00022692"/>
    </source>
</evidence>
<dbReference type="RefSeq" id="WP_347918622.1">
    <property type="nucleotide sequence ID" value="NZ_JBDXMX010000001.1"/>
</dbReference>
<keyword evidence="3 7" id="KW-0812">Transmembrane</keyword>
<dbReference type="Proteomes" id="UP001484097">
    <property type="component" value="Unassembled WGS sequence"/>
</dbReference>
<dbReference type="Pfam" id="PF07690">
    <property type="entry name" value="MFS_1"/>
    <property type="match status" value="2"/>
</dbReference>
<dbReference type="PANTHER" id="PTHR23506">
    <property type="entry name" value="GH10249P"/>
    <property type="match status" value="1"/>
</dbReference>